<dbReference type="GO" id="GO:0030688">
    <property type="term" value="C:preribosome, small subunit precursor"/>
    <property type="evidence" value="ECO:0007669"/>
    <property type="project" value="TreeGrafter"/>
</dbReference>
<dbReference type="InterPro" id="IPR016024">
    <property type="entry name" value="ARM-type_fold"/>
</dbReference>
<organism evidence="10 11">
    <name type="scientific">Aspergillus brasiliensis (strain CBS 101740 / IMI 381727 / IBT 21946)</name>
    <dbReference type="NCBI Taxonomy" id="767769"/>
    <lineage>
        <taxon>Eukaryota</taxon>
        <taxon>Fungi</taxon>
        <taxon>Dikarya</taxon>
        <taxon>Ascomycota</taxon>
        <taxon>Pezizomycotina</taxon>
        <taxon>Eurotiomycetes</taxon>
        <taxon>Eurotiomycetidae</taxon>
        <taxon>Eurotiales</taxon>
        <taxon>Aspergillaceae</taxon>
        <taxon>Aspergillus</taxon>
        <taxon>Aspergillus subgen. Circumdati</taxon>
    </lineage>
</organism>
<dbReference type="STRING" id="767769.A0A1L9UZM3"/>
<feature type="region of interest" description="Disordered" evidence="9">
    <location>
        <begin position="486"/>
        <end position="530"/>
    </location>
</feature>
<feature type="compositionally biased region" description="Polar residues" evidence="9">
    <location>
        <begin position="520"/>
        <end position="530"/>
    </location>
</feature>
<dbReference type="OrthoDB" id="392571at2759"/>
<dbReference type="GO" id="GO:0005730">
    <property type="term" value="C:nucleolus"/>
    <property type="evidence" value="ECO:0007669"/>
    <property type="project" value="UniProtKB-SubCell"/>
</dbReference>
<feature type="compositionally biased region" description="Low complexity" evidence="9">
    <location>
        <begin position="486"/>
        <end position="500"/>
    </location>
</feature>
<evidence type="ECO:0000256" key="4">
    <source>
        <dbReference type="ARBA" id="ARBA00022552"/>
    </source>
</evidence>
<evidence type="ECO:0000256" key="8">
    <source>
        <dbReference type="ARBA" id="ARBA00031929"/>
    </source>
</evidence>
<dbReference type="GO" id="GO:0000480">
    <property type="term" value="P:endonucleolytic cleavage in 5'-ETS of tricistronic rRNA transcript (SSU-rRNA, 5.8S rRNA, LSU-rRNA)"/>
    <property type="evidence" value="ECO:0007669"/>
    <property type="project" value="TreeGrafter"/>
</dbReference>
<evidence type="ECO:0000256" key="6">
    <source>
        <dbReference type="ARBA" id="ARBA00024893"/>
    </source>
</evidence>
<dbReference type="GeneID" id="93575968"/>
<feature type="compositionally biased region" description="Basic residues" evidence="9">
    <location>
        <begin position="1"/>
        <end position="10"/>
    </location>
</feature>
<name>A0A1L9UZM3_ASPBC</name>
<evidence type="ECO:0000313" key="11">
    <source>
        <dbReference type="Proteomes" id="UP000184499"/>
    </source>
</evidence>
<dbReference type="InterPro" id="IPR011989">
    <property type="entry name" value="ARM-like"/>
</dbReference>
<keyword evidence="4" id="KW-0698">rRNA processing</keyword>
<evidence type="ECO:0000256" key="1">
    <source>
        <dbReference type="ARBA" id="ARBA00004604"/>
    </source>
</evidence>
<dbReference type="VEuPathDB" id="FungiDB:ASPBRDRAFT_36305"/>
<feature type="region of interest" description="Disordered" evidence="9">
    <location>
        <begin position="675"/>
        <end position="720"/>
    </location>
</feature>
<dbReference type="Proteomes" id="UP000184499">
    <property type="component" value="Unassembled WGS sequence"/>
</dbReference>
<evidence type="ECO:0000256" key="5">
    <source>
        <dbReference type="ARBA" id="ARBA00022737"/>
    </source>
</evidence>
<evidence type="ECO:0000256" key="7">
    <source>
        <dbReference type="ARBA" id="ARBA00030932"/>
    </source>
</evidence>
<dbReference type="InterPro" id="IPR040000">
    <property type="entry name" value="NOP9"/>
</dbReference>
<keyword evidence="5" id="KW-0677">Repeat</keyword>
<dbReference type="PANTHER" id="PTHR13102">
    <property type="entry name" value="NUCLEOLAR PROTEIN 9"/>
    <property type="match status" value="1"/>
</dbReference>
<feature type="compositionally biased region" description="Basic and acidic residues" evidence="9">
    <location>
        <begin position="11"/>
        <end position="41"/>
    </location>
</feature>
<evidence type="ECO:0000256" key="9">
    <source>
        <dbReference type="SAM" id="MobiDB-lite"/>
    </source>
</evidence>
<dbReference type="GO" id="GO:0003723">
    <property type="term" value="F:RNA binding"/>
    <property type="evidence" value="ECO:0007669"/>
    <property type="project" value="InterPro"/>
</dbReference>
<comment type="subcellular location">
    <subcellularLocation>
        <location evidence="1">Nucleus</location>
        <location evidence="1">Nucleolus</location>
    </subcellularLocation>
</comment>
<protein>
    <recommendedName>
        <fullName evidence="2">Nucleolar protein 9</fullName>
    </recommendedName>
    <alternativeName>
        <fullName evidence="7 8">Pumilio domain-containing protein NOP9</fullName>
    </alternativeName>
</protein>
<proteinExistence type="predicted"/>
<dbReference type="RefSeq" id="XP_067484357.1">
    <property type="nucleotide sequence ID" value="XM_067623480.1"/>
</dbReference>
<dbReference type="AlphaFoldDB" id="A0A1L9UZM3"/>
<comment type="function">
    <text evidence="6">RNA-binding nucleolar protein required for pre-rRNA processing. Involved in production of 18S rRNA and assembly of small ribosomal subunit.</text>
</comment>
<evidence type="ECO:0000256" key="3">
    <source>
        <dbReference type="ARBA" id="ARBA00022517"/>
    </source>
</evidence>
<dbReference type="InterPro" id="IPR001313">
    <property type="entry name" value="Pumilio_RNA-bd_rpt"/>
</dbReference>
<dbReference type="Gene3D" id="1.25.10.10">
    <property type="entry name" value="Leucine-rich Repeat Variant"/>
    <property type="match status" value="2"/>
</dbReference>
<dbReference type="GO" id="GO:0000447">
    <property type="term" value="P:endonucleolytic cleavage in ITS1 to separate SSU-rRNA from 5.8S rRNA and LSU-rRNA from tricistronic rRNA transcript (SSU-rRNA, 5.8S rRNA, LSU-rRNA)"/>
    <property type="evidence" value="ECO:0007669"/>
    <property type="project" value="TreeGrafter"/>
</dbReference>
<dbReference type="GO" id="GO:0000056">
    <property type="term" value="P:ribosomal small subunit export from nucleus"/>
    <property type="evidence" value="ECO:0007669"/>
    <property type="project" value="TreeGrafter"/>
</dbReference>
<feature type="compositionally biased region" description="Gly residues" evidence="9">
    <location>
        <begin position="679"/>
        <end position="689"/>
    </location>
</feature>
<dbReference type="GO" id="GO:0030686">
    <property type="term" value="C:90S preribosome"/>
    <property type="evidence" value="ECO:0007669"/>
    <property type="project" value="TreeGrafter"/>
</dbReference>
<dbReference type="SMART" id="SM00025">
    <property type="entry name" value="Pumilio"/>
    <property type="match status" value="7"/>
</dbReference>
<evidence type="ECO:0000256" key="2">
    <source>
        <dbReference type="ARBA" id="ARBA00016427"/>
    </source>
</evidence>
<dbReference type="OMA" id="HHLVRNF"/>
<dbReference type="EMBL" id="KV878679">
    <property type="protein sequence ID" value="OJJ77110.1"/>
    <property type="molecule type" value="Genomic_DNA"/>
</dbReference>
<feature type="region of interest" description="Disordered" evidence="9">
    <location>
        <begin position="1"/>
        <end position="51"/>
    </location>
</feature>
<dbReference type="Pfam" id="PF22493">
    <property type="entry name" value="PUF_NOP9"/>
    <property type="match status" value="1"/>
</dbReference>
<sequence length="720" mass="81092">MPREKVKRGRRATEKANKEASKRKRDEAPEDVVPKRMKPSDDETNDFVNGADYIALDDGQQQQEEEGGVQTGDMPFYGLLDPEEQEYFSRANEVLETNQFGDAEERRVFVESVYKEAEGKELKIACSQSCSRLMEKLISMSDIRQIRRLFNKFIGHFLHLVQHRFASHCCETLFIHAAPGVSQKTSKSKASKNDTEEGDEPEPELSLAEMFMKVIEELEGNWGYLLTERFASHTIRVLLLVLAGEPVDLSLSDSVVASRKKERHGVLNEVQEENPVAQKRSVPESFEDTLKKVMQDMVSVLDDTYLRALATHPVGNPVLQVLVYLELSHFGKASAKDPKSIIRRLIPDDTFEEGTESTTFIRGLLYDPVGSRLLETIVRYMPGKLFKGLYKNFLRDQLRSLSRNITAGYVVLKVLERLGKDDLENAVELLVPQIPNLVERSRVIVPKTLIERCIVRGVDTTPIARSLETAYDSDPAKRLTQMLTLEDTTTSSSSEPQQQKQDQEQDQEQQPPTIPDFSPDNANANINTNPKGAKLHNSLFVQTILTAPGPLSALVYSSLLSQTPESLLTIAKDPTSSHVIQKSLTLPTSTPQFRRQFAVRFTGHLEELALDSSGSRVVDALWHATKDVFFVKERMAQELARSEMALRDSFVGRAVWRNWSMDLYKRRRGEWAAKAKGLDTGGGVGGEGGQRPKSKIELARERFAAKAAENEKKKEEEKRA</sequence>
<reference evidence="11" key="1">
    <citation type="journal article" date="2017" name="Genome Biol.">
        <title>Comparative genomics reveals high biological diversity and specific adaptations in the industrially and medically important fungal genus Aspergillus.</title>
        <authorList>
            <person name="de Vries R.P."/>
            <person name="Riley R."/>
            <person name="Wiebenga A."/>
            <person name="Aguilar-Osorio G."/>
            <person name="Amillis S."/>
            <person name="Uchima C.A."/>
            <person name="Anderluh G."/>
            <person name="Asadollahi M."/>
            <person name="Askin M."/>
            <person name="Barry K."/>
            <person name="Battaglia E."/>
            <person name="Bayram O."/>
            <person name="Benocci T."/>
            <person name="Braus-Stromeyer S.A."/>
            <person name="Caldana C."/>
            <person name="Canovas D."/>
            <person name="Cerqueira G.C."/>
            <person name="Chen F."/>
            <person name="Chen W."/>
            <person name="Choi C."/>
            <person name="Clum A."/>
            <person name="Dos Santos R.A."/>
            <person name="Damasio A.R."/>
            <person name="Diallinas G."/>
            <person name="Emri T."/>
            <person name="Fekete E."/>
            <person name="Flipphi M."/>
            <person name="Freyberg S."/>
            <person name="Gallo A."/>
            <person name="Gournas C."/>
            <person name="Habgood R."/>
            <person name="Hainaut M."/>
            <person name="Harispe M.L."/>
            <person name="Henrissat B."/>
            <person name="Hilden K.S."/>
            <person name="Hope R."/>
            <person name="Hossain A."/>
            <person name="Karabika E."/>
            <person name="Karaffa L."/>
            <person name="Karanyi Z."/>
            <person name="Krasevec N."/>
            <person name="Kuo A."/>
            <person name="Kusch H."/>
            <person name="LaButti K."/>
            <person name="Lagendijk E.L."/>
            <person name="Lapidus A."/>
            <person name="Levasseur A."/>
            <person name="Lindquist E."/>
            <person name="Lipzen A."/>
            <person name="Logrieco A.F."/>
            <person name="MacCabe A."/>
            <person name="Maekelae M.R."/>
            <person name="Malavazi I."/>
            <person name="Melin P."/>
            <person name="Meyer V."/>
            <person name="Mielnichuk N."/>
            <person name="Miskei M."/>
            <person name="Molnar A.P."/>
            <person name="Mule G."/>
            <person name="Ngan C.Y."/>
            <person name="Orejas M."/>
            <person name="Orosz E."/>
            <person name="Ouedraogo J.P."/>
            <person name="Overkamp K.M."/>
            <person name="Park H.-S."/>
            <person name="Perrone G."/>
            <person name="Piumi F."/>
            <person name="Punt P.J."/>
            <person name="Ram A.F."/>
            <person name="Ramon A."/>
            <person name="Rauscher S."/>
            <person name="Record E."/>
            <person name="Riano-Pachon D.M."/>
            <person name="Robert V."/>
            <person name="Roehrig J."/>
            <person name="Ruller R."/>
            <person name="Salamov A."/>
            <person name="Salih N.S."/>
            <person name="Samson R.A."/>
            <person name="Sandor E."/>
            <person name="Sanguinetti M."/>
            <person name="Schuetze T."/>
            <person name="Sepcic K."/>
            <person name="Shelest E."/>
            <person name="Sherlock G."/>
            <person name="Sophianopoulou V."/>
            <person name="Squina F.M."/>
            <person name="Sun H."/>
            <person name="Susca A."/>
            <person name="Todd R.B."/>
            <person name="Tsang A."/>
            <person name="Unkles S.E."/>
            <person name="van de Wiele N."/>
            <person name="van Rossen-Uffink D."/>
            <person name="Oliveira J.V."/>
            <person name="Vesth T.C."/>
            <person name="Visser J."/>
            <person name="Yu J.-H."/>
            <person name="Zhou M."/>
            <person name="Andersen M.R."/>
            <person name="Archer D.B."/>
            <person name="Baker S.E."/>
            <person name="Benoit I."/>
            <person name="Brakhage A.A."/>
            <person name="Braus G.H."/>
            <person name="Fischer R."/>
            <person name="Frisvad J.C."/>
            <person name="Goldman G.H."/>
            <person name="Houbraken J."/>
            <person name="Oakley B."/>
            <person name="Pocsi I."/>
            <person name="Scazzocchio C."/>
            <person name="Seiboth B."/>
            <person name="vanKuyk P.A."/>
            <person name="Wortman J."/>
            <person name="Dyer P.S."/>
            <person name="Grigoriev I.V."/>
        </authorList>
    </citation>
    <scope>NUCLEOTIDE SEQUENCE [LARGE SCALE GENOMIC DNA]</scope>
    <source>
        <strain evidence="11">CBS 101740 / IMI 381727 / IBT 21946</strain>
    </source>
</reference>
<keyword evidence="3" id="KW-0690">Ribosome biogenesis</keyword>
<dbReference type="GO" id="GO:0000472">
    <property type="term" value="P:endonucleolytic cleavage to generate mature 5'-end of SSU-rRNA from (SSU-rRNA, 5.8S rRNA, LSU-rRNA)"/>
    <property type="evidence" value="ECO:0007669"/>
    <property type="project" value="TreeGrafter"/>
</dbReference>
<feature type="compositionally biased region" description="Basic and acidic residues" evidence="9">
    <location>
        <begin position="694"/>
        <end position="720"/>
    </location>
</feature>
<evidence type="ECO:0000313" key="10">
    <source>
        <dbReference type="EMBL" id="OJJ77110.1"/>
    </source>
</evidence>
<keyword evidence="11" id="KW-1185">Reference proteome</keyword>
<feature type="region of interest" description="Disordered" evidence="9">
    <location>
        <begin position="184"/>
        <end position="203"/>
    </location>
</feature>
<accession>A0A1L9UZM3</accession>
<dbReference type="SUPFAM" id="SSF48371">
    <property type="entry name" value="ARM repeat"/>
    <property type="match status" value="1"/>
</dbReference>
<gene>
    <name evidence="10" type="ORF">ASPBRDRAFT_36305</name>
</gene>
<dbReference type="PANTHER" id="PTHR13102:SF0">
    <property type="entry name" value="NUCLEOLAR PROTEIN 9"/>
    <property type="match status" value="1"/>
</dbReference>